<evidence type="ECO:0000256" key="1">
    <source>
        <dbReference type="SAM" id="MobiDB-lite"/>
    </source>
</evidence>
<dbReference type="EMBL" id="CAUYUJ010017476">
    <property type="protein sequence ID" value="CAK0875124.1"/>
    <property type="molecule type" value="Genomic_DNA"/>
</dbReference>
<protein>
    <recommendedName>
        <fullName evidence="4">C3H1-type domain-containing protein</fullName>
    </recommendedName>
</protein>
<proteinExistence type="predicted"/>
<feature type="compositionally biased region" description="Basic and acidic residues" evidence="1">
    <location>
        <begin position="79"/>
        <end position="93"/>
    </location>
</feature>
<reference evidence="2" key="1">
    <citation type="submission" date="2023-10" db="EMBL/GenBank/DDBJ databases">
        <authorList>
            <person name="Chen Y."/>
            <person name="Shah S."/>
            <person name="Dougan E. K."/>
            <person name="Thang M."/>
            <person name="Chan C."/>
        </authorList>
    </citation>
    <scope>NUCLEOTIDE SEQUENCE [LARGE SCALE GENOMIC DNA]</scope>
</reference>
<gene>
    <name evidence="2" type="ORF">PCOR1329_LOCUS59855</name>
</gene>
<feature type="region of interest" description="Disordered" evidence="1">
    <location>
        <begin position="72"/>
        <end position="93"/>
    </location>
</feature>
<feature type="compositionally biased region" description="Pro residues" evidence="1">
    <location>
        <begin position="203"/>
        <end position="212"/>
    </location>
</feature>
<feature type="region of interest" description="Disordered" evidence="1">
    <location>
        <begin position="198"/>
        <end position="240"/>
    </location>
</feature>
<dbReference type="Proteomes" id="UP001189429">
    <property type="component" value="Unassembled WGS sequence"/>
</dbReference>
<name>A0ABN9VPB3_9DINO</name>
<evidence type="ECO:0000313" key="3">
    <source>
        <dbReference type="Proteomes" id="UP001189429"/>
    </source>
</evidence>
<evidence type="ECO:0008006" key="4">
    <source>
        <dbReference type="Google" id="ProtNLM"/>
    </source>
</evidence>
<keyword evidence="3" id="KW-1185">Reference proteome</keyword>
<feature type="region of interest" description="Disordered" evidence="1">
    <location>
        <begin position="126"/>
        <end position="145"/>
    </location>
</feature>
<accession>A0ABN9VPB3</accession>
<comment type="caution">
    <text evidence="2">The sequence shown here is derived from an EMBL/GenBank/DDBJ whole genome shotgun (WGS) entry which is preliminary data.</text>
</comment>
<feature type="region of interest" description="Disordered" evidence="1">
    <location>
        <begin position="1"/>
        <end position="28"/>
    </location>
</feature>
<evidence type="ECO:0000313" key="2">
    <source>
        <dbReference type="EMBL" id="CAK0875124.1"/>
    </source>
</evidence>
<organism evidence="2 3">
    <name type="scientific">Prorocentrum cordatum</name>
    <dbReference type="NCBI Taxonomy" id="2364126"/>
    <lineage>
        <taxon>Eukaryota</taxon>
        <taxon>Sar</taxon>
        <taxon>Alveolata</taxon>
        <taxon>Dinophyceae</taxon>
        <taxon>Prorocentrales</taxon>
        <taxon>Prorocentraceae</taxon>
        <taxon>Prorocentrum</taxon>
    </lineage>
</organism>
<sequence>MMTPTGRGGLRKMRLPESDPKGILTPDPPACPKFAEGDGLGSGRVTPTYAALAGRGLFQELCEGVSSKLQHIQEQQQEEAGHGRKRLSGETEHSGLRLAISAVEPPGKLPQPAILSLGSLLPQPAEVQPHKASLGAPPGLGEGPSAAREVVSVGTLGHPYSCSEPCKYQKRKTGCLMGASCHRCHLCHWHRHGKTPWRAVEHAPPPPPPPVATHPRPATWRTGAAPQPPPSRPAVSREEPAYVHVRPEAASLVALDGVIATAPAASAEAVPVTASVSPFPSVGSVGHPHGCGRACKYAGKANGCKVGHLCDRCHLCRWTRSKEHAYAAGMA</sequence>